<dbReference type="EMBL" id="QPMH01000002">
    <property type="protein sequence ID" value="RDD63555.1"/>
    <property type="molecule type" value="Genomic_DNA"/>
</dbReference>
<evidence type="ECO:0000313" key="9">
    <source>
        <dbReference type="EMBL" id="RDD63555.1"/>
    </source>
</evidence>
<evidence type="ECO:0000256" key="7">
    <source>
        <dbReference type="PIRSR" id="PIRSR600715-1"/>
    </source>
</evidence>
<keyword evidence="3 9" id="KW-0808">Transferase</keyword>
<dbReference type="GO" id="GO:0009103">
    <property type="term" value="P:lipopolysaccharide biosynthetic process"/>
    <property type="evidence" value="ECO:0007669"/>
    <property type="project" value="TreeGrafter"/>
</dbReference>
<feature type="binding site" evidence="7">
    <location>
        <position position="153"/>
    </location>
    <ligand>
        <name>Mg(2+)</name>
        <dbReference type="ChEBI" id="CHEBI:18420"/>
    </ligand>
</feature>
<keyword evidence="4 8" id="KW-0812">Transmembrane</keyword>
<dbReference type="GO" id="GO:0044038">
    <property type="term" value="P:cell wall macromolecule biosynthetic process"/>
    <property type="evidence" value="ECO:0007669"/>
    <property type="project" value="TreeGrafter"/>
</dbReference>
<feature type="transmembrane region" description="Helical" evidence="8">
    <location>
        <begin position="134"/>
        <end position="152"/>
    </location>
</feature>
<accession>A0A369TGQ5</accession>
<keyword evidence="2" id="KW-1003">Cell membrane</keyword>
<feature type="transmembrane region" description="Helical" evidence="8">
    <location>
        <begin position="296"/>
        <end position="325"/>
    </location>
</feature>
<feature type="binding site" evidence="7">
    <location>
        <position position="214"/>
    </location>
    <ligand>
        <name>Mg(2+)</name>
        <dbReference type="ChEBI" id="CHEBI:18420"/>
    </ligand>
</feature>
<dbReference type="PANTHER" id="PTHR22926:SF3">
    <property type="entry name" value="UNDECAPRENYL-PHOSPHATE ALPHA-N-ACETYLGLUCOSAMINYL 1-PHOSPHATE TRANSFERASE"/>
    <property type="match status" value="1"/>
</dbReference>
<feature type="transmembrane region" description="Helical" evidence="8">
    <location>
        <begin position="80"/>
        <end position="96"/>
    </location>
</feature>
<protein>
    <submittedName>
        <fullName evidence="9">Glycosyl transferase</fullName>
    </submittedName>
</protein>
<dbReference type="InterPro" id="IPR000715">
    <property type="entry name" value="Glycosyl_transferase_4"/>
</dbReference>
<evidence type="ECO:0000256" key="1">
    <source>
        <dbReference type="ARBA" id="ARBA00004651"/>
    </source>
</evidence>
<evidence type="ECO:0000313" key="10">
    <source>
        <dbReference type="Proteomes" id="UP000253941"/>
    </source>
</evidence>
<dbReference type="GO" id="GO:0016780">
    <property type="term" value="F:phosphotransferase activity, for other substituted phosphate groups"/>
    <property type="evidence" value="ECO:0007669"/>
    <property type="project" value="InterPro"/>
</dbReference>
<dbReference type="GO" id="GO:0005886">
    <property type="term" value="C:plasma membrane"/>
    <property type="evidence" value="ECO:0007669"/>
    <property type="project" value="UniProtKB-SubCell"/>
</dbReference>
<keyword evidence="10" id="KW-1185">Reference proteome</keyword>
<keyword evidence="7" id="KW-0479">Metal-binding</keyword>
<comment type="subcellular location">
    <subcellularLocation>
        <location evidence="1">Cell membrane</location>
        <topology evidence="1">Multi-pass membrane protein</topology>
    </subcellularLocation>
</comment>
<feature type="transmembrane region" description="Helical" evidence="8">
    <location>
        <begin position="6"/>
        <end position="28"/>
    </location>
</feature>
<gene>
    <name evidence="9" type="ORF">DRB17_03705</name>
</gene>
<dbReference type="CDD" id="cd06854">
    <property type="entry name" value="GT_WbpL_WbcO_like"/>
    <property type="match status" value="1"/>
</dbReference>
<organism evidence="9 10">
    <name type="scientific">Ferruginivarius sediminum</name>
    <dbReference type="NCBI Taxonomy" id="2661937"/>
    <lineage>
        <taxon>Bacteria</taxon>
        <taxon>Pseudomonadati</taxon>
        <taxon>Pseudomonadota</taxon>
        <taxon>Alphaproteobacteria</taxon>
        <taxon>Rhodospirillales</taxon>
        <taxon>Rhodospirillaceae</taxon>
        <taxon>Ferruginivarius</taxon>
    </lineage>
</organism>
<dbReference type="Proteomes" id="UP000253941">
    <property type="component" value="Unassembled WGS sequence"/>
</dbReference>
<evidence type="ECO:0000256" key="3">
    <source>
        <dbReference type="ARBA" id="ARBA00022679"/>
    </source>
</evidence>
<comment type="caution">
    <text evidence="9">The sequence shown here is derived from an EMBL/GenBank/DDBJ whole genome shotgun (WGS) entry which is preliminary data.</text>
</comment>
<evidence type="ECO:0000256" key="4">
    <source>
        <dbReference type="ARBA" id="ARBA00022692"/>
    </source>
</evidence>
<evidence type="ECO:0000256" key="2">
    <source>
        <dbReference type="ARBA" id="ARBA00022475"/>
    </source>
</evidence>
<dbReference type="GO" id="GO:0071555">
    <property type="term" value="P:cell wall organization"/>
    <property type="evidence" value="ECO:0007669"/>
    <property type="project" value="TreeGrafter"/>
</dbReference>
<feature type="transmembrane region" description="Helical" evidence="8">
    <location>
        <begin position="54"/>
        <end position="74"/>
    </location>
</feature>
<comment type="cofactor">
    <cofactor evidence="7">
        <name>Mg(2+)</name>
        <dbReference type="ChEBI" id="CHEBI:18420"/>
    </cofactor>
</comment>
<evidence type="ECO:0000256" key="6">
    <source>
        <dbReference type="ARBA" id="ARBA00023136"/>
    </source>
</evidence>
<dbReference type="AlphaFoldDB" id="A0A369TGQ5"/>
<name>A0A369TGQ5_9PROT</name>
<keyword evidence="6 8" id="KW-0472">Membrane</keyword>
<dbReference type="Pfam" id="PF00953">
    <property type="entry name" value="Glycos_transf_4"/>
    <property type="match status" value="1"/>
</dbReference>
<feature type="transmembrane region" description="Helical" evidence="8">
    <location>
        <begin position="187"/>
        <end position="203"/>
    </location>
</feature>
<evidence type="ECO:0000256" key="5">
    <source>
        <dbReference type="ARBA" id="ARBA00022989"/>
    </source>
</evidence>
<feature type="transmembrane region" description="Helical" evidence="8">
    <location>
        <begin position="108"/>
        <end position="128"/>
    </location>
</feature>
<feature type="transmembrane region" description="Helical" evidence="8">
    <location>
        <begin position="164"/>
        <end position="181"/>
    </location>
</feature>
<sequence>MLVFTDIALVATASLVVGLLGWVTTIFVRKALLQLQVFDAPNDRSSHTVPKPRGGGVAVISTTAVAWIATWAVIGLPDSPWAILAVAVALAGVSFIDDVQSLPPLPRFAAQVAAVALGLAVFDGGPVFQGLLPVWLDRLLAGLAWLWFVNLFNFMDGIDGISGVEAIAIGGGLSVVAWSVGLPGYQVLPPLFLAAAAAGFLVLNWQPSRIFLGDAGSIGLGFLLGWLLLDAAARGLWAPALILPGYYLADATITLLKRLFRGEKIWRAHREHAYQKAVDAGWSHARVALNIAVANLALVACALAALFAPVAGLAVGAGVIAALLWRLAGAAQSVSS</sequence>
<dbReference type="GO" id="GO:0046872">
    <property type="term" value="F:metal ion binding"/>
    <property type="evidence" value="ECO:0007669"/>
    <property type="project" value="UniProtKB-KW"/>
</dbReference>
<dbReference type="PANTHER" id="PTHR22926">
    <property type="entry name" value="PHOSPHO-N-ACETYLMURAMOYL-PENTAPEPTIDE-TRANSFERASE"/>
    <property type="match status" value="1"/>
</dbReference>
<proteinExistence type="predicted"/>
<dbReference type="RefSeq" id="WP_114580810.1">
    <property type="nucleotide sequence ID" value="NZ_QPMH01000002.1"/>
</dbReference>
<evidence type="ECO:0000256" key="8">
    <source>
        <dbReference type="SAM" id="Phobius"/>
    </source>
</evidence>
<keyword evidence="5 8" id="KW-1133">Transmembrane helix</keyword>
<feature type="transmembrane region" description="Helical" evidence="8">
    <location>
        <begin position="210"/>
        <end position="229"/>
    </location>
</feature>
<feature type="transmembrane region" description="Helical" evidence="8">
    <location>
        <begin position="235"/>
        <end position="256"/>
    </location>
</feature>
<keyword evidence="7" id="KW-0460">Magnesium</keyword>
<reference evidence="9 10" key="1">
    <citation type="submission" date="2018-07" db="EMBL/GenBank/DDBJ databases">
        <title>Venubactetium sediminum gen. nov., sp. nov., isolated from a marine solar saltern.</title>
        <authorList>
            <person name="Wang S."/>
        </authorList>
    </citation>
    <scope>NUCLEOTIDE SEQUENCE [LARGE SCALE GENOMIC DNA]</scope>
    <source>
        <strain evidence="9 10">WD2A32</strain>
    </source>
</reference>